<dbReference type="Proteomes" id="UP001060215">
    <property type="component" value="Chromosome 12"/>
</dbReference>
<evidence type="ECO:0000313" key="1">
    <source>
        <dbReference type="EMBL" id="KAI7995998.1"/>
    </source>
</evidence>
<organism evidence="1 2">
    <name type="scientific">Camellia lanceoleosa</name>
    <dbReference type="NCBI Taxonomy" id="1840588"/>
    <lineage>
        <taxon>Eukaryota</taxon>
        <taxon>Viridiplantae</taxon>
        <taxon>Streptophyta</taxon>
        <taxon>Embryophyta</taxon>
        <taxon>Tracheophyta</taxon>
        <taxon>Spermatophyta</taxon>
        <taxon>Magnoliopsida</taxon>
        <taxon>eudicotyledons</taxon>
        <taxon>Gunneridae</taxon>
        <taxon>Pentapetalae</taxon>
        <taxon>asterids</taxon>
        <taxon>Ericales</taxon>
        <taxon>Theaceae</taxon>
        <taxon>Camellia</taxon>
    </lineage>
</organism>
<reference evidence="1 2" key="1">
    <citation type="journal article" date="2022" name="Plant J.">
        <title>Chromosome-level genome of Camellia lanceoleosa provides a valuable resource for understanding genome evolution and self-incompatibility.</title>
        <authorList>
            <person name="Gong W."/>
            <person name="Xiao S."/>
            <person name="Wang L."/>
            <person name="Liao Z."/>
            <person name="Chang Y."/>
            <person name="Mo W."/>
            <person name="Hu G."/>
            <person name="Li W."/>
            <person name="Zhao G."/>
            <person name="Zhu H."/>
            <person name="Hu X."/>
            <person name="Ji K."/>
            <person name="Xiang X."/>
            <person name="Song Q."/>
            <person name="Yuan D."/>
            <person name="Jin S."/>
            <person name="Zhang L."/>
        </authorList>
    </citation>
    <scope>NUCLEOTIDE SEQUENCE [LARGE SCALE GENOMIC DNA]</scope>
    <source>
        <strain evidence="1">SQ_2022a</strain>
    </source>
</reference>
<proteinExistence type="predicted"/>
<comment type="caution">
    <text evidence="1">The sequence shown here is derived from an EMBL/GenBank/DDBJ whole genome shotgun (WGS) entry which is preliminary data.</text>
</comment>
<keyword evidence="2" id="KW-1185">Reference proteome</keyword>
<accession>A0ACC0G4G8</accession>
<sequence length="364" mass="41522">MTKTLVLEVHNSCQNGSRHSEVVEHVGLQNHMPYGFNITQKSVAYLGNFKMNSQFPKTVSKGKTVGDLDLNFMNPNANNLEKQNNNFDYKSFRRASFEFPLVRKHRDFDLNEKPSASIDFHFSNSILAMELLSFMDVGMQPSLTFSLDEKPKFFTNNFFPYDHHPKVGLDETSKILEKPLFPYIYHVKEFSSRGSGVFNDSSRHLSFEFYGKNHPLNKPYECSHVVPVPVVGSFPSLLQNNGNFKTGTSKFEKRGKTLMESTSGISCINHEFNSIQDMQKGFNGTSDTMVFPLQCHTIENARKCIDMEAGCMNATIFPMRIIFDNEICSINRNPADFIIPEEGNEYMISDQDLKFKNKISSSEI</sequence>
<dbReference type="EMBL" id="CM045769">
    <property type="protein sequence ID" value="KAI7995998.1"/>
    <property type="molecule type" value="Genomic_DNA"/>
</dbReference>
<evidence type="ECO:0000313" key="2">
    <source>
        <dbReference type="Proteomes" id="UP001060215"/>
    </source>
</evidence>
<protein>
    <submittedName>
        <fullName evidence="1">Protein EMBRYONIC FLOWER 1</fullName>
    </submittedName>
</protein>
<name>A0ACC0G4G8_9ERIC</name>
<gene>
    <name evidence="1" type="ORF">LOK49_LG11G01667</name>
</gene>